<name>A0ABU0W8G3_9GAMM</name>
<proteinExistence type="predicted"/>
<dbReference type="CDD" id="cd03443">
    <property type="entry name" value="PaaI_thioesterase"/>
    <property type="match status" value="1"/>
</dbReference>
<dbReference type="Pfam" id="PF14539">
    <property type="entry name" value="DUF4442"/>
    <property type="match status" value="1"/>
</dbReference>
<reference evidence="1 2" key="1">
    <citation type="submission" date="2023-08" db="EMBL/GenBank/DDBJ databases">
        <title>Whole-genome sequencing of halo(alkali)philic microorganisms from hypersaline lakes.</title>
        <authorList>
            <person name="Sorokin D.Y."/>
            <person name="Abbas B."/>
            <person name="Merkel A.Y."/>
        </authorList>
    </citation>
    <scope>NUCLEOTIDE SEQUENCE [LARGE SCALE GENOMIC DNA]</scope>
    <source>
        <strain evidence="1 2">AB-CW4</strain>
    </source>
</reference>
<dbReference type="Gene3D" id="3.10.129.10">
    <property type="entry name" value="Hotdog Thioesterase"/>
    <property type="match status" value="1"/>
</dbReference>
<evidence type="ECO:0000313" key="2">
    <source>
        <dbReference type="Proteomes" id="UP001239019"/>
    </source>
</evidence>
<gene>
    <name evidence="1" type="ORF">RBH19_10495</name>
</gene>
<comment type="caution">
    <text evidence="1">The sequence shown here is derived from an EMBL/GenBank/DDBJ whole genome shotgun (WGS) entry which is preliminary data.</text>
</comment>
<dbReference type="Proteomes" id="UP001239019">
    <property type="component" value="Unassembled WGS sequence"/>
</dbReference>
<sequence>MSQQSSTLITWQKFSRRWGGQWLFSRVVSHSAPYFATIRPRITALEPGLCEVRMKKRRKVQNHIGTVHAIAICNLAELAAGVMTDATIPPSHRWIPKGMTVEYLKKAATDLVGRAELDLVPAFDEARDLAVPVSVRDSNGEEVVRATITMWVTPRK</sequence>
<dbReference type="RefSeq" id="WP_306728809.1">
    <property type="nucleotide sequence ID" value="NZ_JAVDDT010000007.1"/>
</dbReference>
<dbReference type="EMBL" id="JAVDDT010000007">
    <property type="protein sequence ID" value="MDQ2070309.1"/>
    <property type="molecule type" value="Genomic_DNA"/>
</dbReference>
<evidence type="ECO:0000313" key="1">
    <source>
        <dbReference type="EMBL" id="MDQ2070309.1"/>
    </source>
</evidence>
<protein>
    <submittedName>
        <fullName evidence="1">Hotdog fold domain-containing protein</fullName>
    </submittedName>
</protein>
<accession>A0ABU0W8G3</accession>
<keyword evidence="2" id="KW-1185">Reference proteome</keyword>
<dbReference type="InterPro" id="IPR029069">
    <property type="entry name" value="HotDog_dom_sf"/>
</dbReference>
<dbReference type="SUPFAM" id="SSF54637">
    <property type="entry name" value="Thioesterase/thiol ester dehydrase-isomerase"/>
    <property type="match status" value="1"/>
</dbReference>
<organism evidence="1 2">
    <name type="scientific">Natronospira bacteriovora</name>
    <dbReference type="NCBI Taxonomy" id="3069753"/>
    <lineage>
        <taxon>Bacteria</taxon>
        <taxon>Pseudomonadati</taxon>
        <taxon>Pseudomonadota</taxon>
        <taxon>Gammaproteobacteria</taxon>
        <taxon>Natronospirales</taxon>
        <taxon>Natronospiraceae</taxon>
        <taxon>Natronospira</taxon>
    </lineage>
</organism>
<dbReference type="InterPro" id="IPR027961">
    <property type="entry name" value="DUF4442"/>
</dbReference>